<evidence type="ECO:0000256" key="3">
    <source>
        <dbReference type="SAM" id="Phobius"/>
    </source>
</evidence>
<feature type="region of interest" description="Disordered" evidence="2">
    <location>
        <begin position="117"/>
        <end position="175"/>
    </location>
</feature>
<dbReference type="Proteomes" id="UP000604825">
    <property type="component" value="Unassembled WGS sequence"/>
</dbReference>
<evidence type="ECO:0000313" key="7">
    <source>
        <dbReference type="Proteomes" id="UP000604825"/>
    </source>
</evidence>
<comment type="similarity">
    <text evidence="1">Belongs to the AB hydrolase superfamily. AB hydrolase 4 family.</text>
</comment>
<dbReference type="EMBL" id="CAJGYO010000016">
    <property type="protein sequence ID" value="CAD6272046.1"/>
    <property type="molecule type" value="Genomic_DNA"/>
</dbReference>
<comment type="caution">
    <text evidence="6">The sequence shown here is derived from an EMBL/GenBank/DDBJ whole genome shotgun (WGS) entry which is preliminary data.</text>
</comment>
<protein>
    <submittedName>
        <fullName evidence="6">Uncharacterized protein</fullName>
    </submittedName>
</protein>
<keyword evidence="3" id="KW-0472">Membrane</keyword>
<dbReference type="InterPro" id="IPR036397">
    <property type="entry name" value="RNaseH_sf"/>
</dbReference>
<dbReference type="Gene3D" id="3.40.50.1820">
    <property type="entry name" value="alpha/beta hydrolase"/>
    <property type="match status" value="1"/>
</dbReference>
<evidence type="ECO:0000313" key="6">
    <source>
        <dbReference type="EMBL" id="CAD6272046.1"/>
    </source>
</evidence>
<accession>A0A811RQ21</accession>
<dbReference type="Gene3D" id="3.30.70.80">
    <property type="entry name" value="Peptidase S8 propeptide/proteinase inhibitor I9"/>
    <property type="match status" value="1"/>
</dbReference>
<dbReference type="SUPFAM" id="SSF53474">
    <property type="entry name" value="alpha/beta-Hydrolases"/>
    <property type="match status" value="1"/>
</dbReference>
<dbReference type="InterPro" id="IPR037045">
    <property type="entry name" value="S8pro/Inhibitor_I9_sf"/>
</dbReference>
<keyword evidence="3" id="KW-1133">Transmembrane helix</keyword>
<evidence type="ECO:0000256" key="2">
    <source>
        <dbReference type="SAM" id="MobiDB-lite"/>
    </source>
</evidence>
<dbReference type="GO" id="GO:0034338">
    <property type="term" value="F:short-chain carboxylesterase activity"/>
    <property type="evidence" value="ECO:0007669"/>
    <property type="project" value="TreeGrafter"/>
</dbReference>
<evidence type="ECO:0000259" key="5">
    <source>
        <dbReference type="Pfam" id="PF05922"/>
    </source>
</evidence>
<feature type="domain" description="AB hydrolase-1" evidence="4">
    <location>
        <begin position="493"/>
        <end position="734"/>
    </location>
</feature>
<evidence type="ECO:0000259" key="4">
    <source>
        <dbReference type="Pfam" id="PF00561"/>
    </source>
</evidence>
<proteinExistence type="inferred from homology"/>
<keyword evidence="3" id="KW-0812">Transmembrane</keyword>
<dbReference type="Pfam" id="PF05922">
    <property type="entry name" value="Inhibitor_I9"/>
    <property type="match status" value="1"/>
</dbReference>
<feature type="transmembrane region" description="Helical" evidence="3">
    <location>
        <begin position="894"/>
        <end position="917"/>
    </location>
</feature>
<sequence>MAAEPEKQEETAVHIVYVDRPEDADPEEFHLRTLTPVLGSEQKARDAVLYHYKTAASGFSAKLTPQQVEDLKEQPGVLQVVPSQTYQLHGPGSGTRQGTIRTLGLISCYEPERVGSEVVNGGTRRSGPHGSDYNYKPSREEHRKRHASQLPPLPPWSLRRRAPQLRRPPPMSSSNCHVKGKVLKIMFMFVLETDIGRQMNGLRKHSSAETICNKDTFIVRALQVSIFSQPTEASAFFDNDFAQMFLEFAGTVVDRNICHTTEFDFFLCSYAGIKVFKLLSLCVNRLAQACRLRVHSGFSDDETVHVSAHRFPNRSAAARSTSSIGDDLSVSIPPQPQLMEAAASSAGESAGELLLRAAALVPWTRYALAALAVAAVLLYRFLELHFLGDLLRGLRGGRVSLTFHPESQVYHRVASKCRSLHGRYLATPWLASPHLQTLFLSISGRPPSFTYRRQLYTVRDGGTIALDWLLASDLEAGDVGTSDGTISKDDSIPLLVVIPGLTSDSSAAYVKHLVFSMAIKGWNVVVSNHRGLGGISITSDCFYNAGWTEDMREVVNFLHQEYPKAPLFTVGTSIGANIVVKYLGEEGENTPVAGAASICSPWDLLVTNRFISRKLVQRCYDRALAIGLKGYAKLHQPVLARLANWEAITSSHSIREFDRHATCVVAKYETVDTFYRKCSSANYISNVSVPLLCISALDDPLCTREAIPWDECRANKNIVLATTPNGGHLAFFEGLTARKLWWVRPVSEFLCALHDGPYMHRQKAQEHDLHSSLESSIDKSPYVNFMEDGMVAAVTNDGPNNGESLHNKIFGEIELNDSMVVQHVQQNQNTGAIQNESDSWVDDKNSSEGNVMTVRAHGGSQEQREEPYANEICEAIGPVKKSINQLSRSQGRSVWLLAYIALVTSWPLLGALGFFFFRKRFINSLLPRKLKKL</sequence>
<evidence type="ECO:0000256" key="1">
    <source>
        <dbReference type="ARBA" id="ARBA00010884"/>
    </source>
</evidence>
<dbReference type="AlphaFoldDB" id="A0A811RQ21"/>
<dbReference type="InterPro" id="IPR050960">
    <property type="entry name" value="AB_hydrolase_4_sf"/>
</dbReference>
<gene>
    <name evidence="6" type="ORF">NCGR_LOCUS55327</name>
</gene>
<dbReference type="OrthoDB" id="247542at2759"/>
<organism evidence="6 7">
    <name type="scientific">Miscanthus lutarioriparius</name>
    <dbReference type="NCBI Taxonomy" id="422564"/>
    <lineage>
        <taxon>Eukaryota</taxon>
        <taxon>Viridiplantae</taxon>
        <taxon>Streptophyta</taxon>
        <taxon>Embryophyta</taxon>
        <taxon>Tracheophyta</taxon>
        <taxon>Spermatophyta</taxon>
        <taxon>Magnoliopsida</taxon>
        <taxon>Liliopsida</taxon>
        <taxon>Poales</taxon>
        <taxon>Poaceae</taxon>
        <taxon>PACMAD clade</taxon>
        <taxon>Panicoideae</taxon>
        <taxon>Andropogonodae</taxon>
        <taxon>Andropogoneae</taxon>
        <taxon>Saccharinae</taxon>
        <taxon>Miscanthus</taxon>
    </lineage>
</organism>
<dbReference type="PANTHER" id="PTHR10794">
    <property type="entry name" value="ABHYDROLASE DOMAIN-CONTAINING PROTEIN"/>
    <property type="match status" value="1"/>
</dbReference>
<name>A0A811RQ21_9POAL</name>
<dbReference type="Pfam" id="PF00561">
    <property type="entry name" value="Abhydrolase_1"/>
    <property type="match status" value="1"/>
</dbReference>
<dbReference type="InterPro" id="IPR029058">
    <property type="entry name" value="AB_hydrolase_fold"/>
</dbReference>
<dbReference type="InterPro" id="IPR010259">
    <property type="entry name" value="S8pro/Inhibitor_I9"/>
</dbReference>
<feature type="domain" description="Inhibitor I9" evidence="5">
    <location>
        <begin position="14"/>
        <end position="89"/>
    </location>
</feature>
<dbReference type="Gene3D" id="3.30.420.10">
    <property type="entry name" value="Ribonuclease H-like superfamily/Ribonuclease H"/>
    <property type="match status" value="1"/>
</dbReference>
<dbReference type="PANTHER" id="PTHR10794:SF57">
    <property type="entry name" value="OS05G0432600 PROTEIN"/>
    <property type="match status" value="1"/>
</dbReference>
<reference evidence="6" key="1">
    <citation type="submission" date="2020-10" db="EMBL/GenBank/DDBJ databases">
        <authorList>
            <person name="Han B."/>
            <person name="Lu T."/>
            <person name="Zhao Q."/>
            <person name="Huang X."/>
            <person name="Zhao Y."/>
        </authorList>
    </citation>
    <scope>NUCLEOTIDE SEQUENCE</scope>
</reference>
<dbReference type="GO" id="GO:0047372">
    <property type="term" value="F:monoacylglycerol lipase activity"/>
    <property type="evidence" value="ECO:0007669"/>
    <property type="project" value="TreeGrafter"/>
</dbReference>
<dbReference type="InterPro" id="IPR000073">
    <property type="entry name" value="AB_hydrolase_1"/>
</dbReference>
<dbReference type="GO" id="GO:0003676">
    <property type="term" value="F:nucleic acid binding"/>
    <property type="evidence" value="ECO:0007669"/>
    <property type="project" value="InterPro"/>
</dbReference>
<keyword evidence="7" id="KW-1185">Reference proteome</keyword>
<dbReference type="FunFam" id="3.40.50.1820:FF:000071">
    <property type="entry name" value="Embryogenesis-associated protein EMB8"/>
    <property type="match status" value="1"/>
</dbReference>